<dbReference type="EMBL" id="CP029480">
    <property type="protein sequence ID" value="AWV98345.1"/>
    <property type="molecule type" value="Genomic_DNA"/>
</dbReference>
<dbReference type="RefSeq" id="WP_111371528.1">
    <property type="nucleotide sequence ID" value="NZ_CP029480.1"/>
</dbReference>
<reference evidence="2 3" key="1">
    <citation type="submission" date="2018-05" db="EMBL/GenBank/DDBJ databases">
        <title>Complete genome sequence of Arcticibacterium luteifluviistationis SM1504T, a cytophagaceae bacterium isolated from Arctic surface seawater.</title>
        <authorList>
            <person name="Li Y."/>
            <person name="Qin Q.-L."/>
        </authorList>
    </citation>
    <scope>NUCLEOTIDE SEQUENCE [LARGE SCALE GENOMIC DNA]</scope>
    <source>
        <strain evidence="2 3">SM1504</strain>
    </source>
</reference>
<dbReference type="Gene3D" id="3.30.1330.40">
    <property type="entry name" value="RutC-like"/>
    <property type="match status" value="1"/>
</dbReference>
<evidence type="ECO:0000259" key="1">
    <source>
        <dbReference type="Pfam" id="PF14588"/>
    </source>
</evidence>
<evidence type="ECO:0000313" key="3">
    <source>
        <dbReference type="Proteomes" id="UP000249873"/>
    </source>
</evidence>
<evidence type="ECO:0000313" key="2">
    <source>
        <dbReference type="EMBL" id="AWV98345.1"/>
    </source>
</evidence>
<keyword evidence="3" id="KW-1185">Reference proteome</keyword>
<organism evidence="2 3">
    <name type="scientific">Arcticibacterium luteifluviistationis</name>
    <dbReference type="NCBI Taxonomy" id="1784714"/>
    <lineage>
        <taxon>Bacteria</taxon>
        <taxon>Pseudomonadati</taxon>
        <taxon>Bacteroidota</taxon>
        <taxon>Cytophagia</taxon>
        <taxon>Cytophagales</taxon>
        <taxon>Leadbetterellaceae</taxon>
        <taxon>Arcticibacterium</taxon>
    </lineage>
</organism>
<dbReference type="InterPro" id="IPR035959">
    <property type="entry name" value="RutC-like_sf"/>
</dbReference>
<dbReference type="PANTHER" id="PTHR43760">
    <property type="entry name" value="ENDORIBONUCLEASE-RELATED"/>
    <property type="match status" value="1"/>
</dbReference>
<accession>A0A2Z4GBA5</accession>
<gene>
    <name evidence="2" type="ORF">DJ013_09240</name>
</gene>
<dbReference type="PANTHER" id="PTHR43760:SF1">
    <property type="entry name" value="ENDORIBONUCLEASE L-PSP_CHORISMATE MUTASE-LIKE DOMAIN-CONTAINING PROTEIN"/>
    <property type="match status" value="1"/>
</dbReference>
<dbReference type="AlphaFoldDB" id="A0A2Z4GBA5"/>
<dbReference type="OrthoDB" id="9806350at2"/>
<dbReference type="KEGG" id="als:DJ013_09240"/>
<dbReference type="InterPro" id="IPR013813">
    <property type="entry name" value="Endoribo_LPSP/chorism_mut-like"/>
</dbReference>
<dbReference type="CDD" id="cd02199">
    <property type="entry name" value="YjgF_YER057c_UK114_like_1"/>
    <property type="match status" value="1"/>
</dbReference>
<sequence>MILDEVFNKYADKIPPAPAPGGVYKPLIIVGKMVYVSGHGPNLPDGSQHTGKVGSEVDEAFGKEAAFQTGLTMLATLKAEFGSLTKVKRVVKLLGMVNADPDFETHPKVINGCSELFEEVWGYENGLGSRSAVGFGSLPGRISVEIEGQFEIH</sequence>
<feature type="domain" description="Endoribonuclease L-PSP/chorismate mutase-like" evidence="1">
    <location>
        <begin position="15"/>
        <end position="130"/>
    </location>
</feature>
<dbReference type="Pfam" id="PF14588">
    <property type="entry name" value="YjgF_endoribonc"/>
    <property type="match status" value="1"/>
</dbReference>
<dbReference type="Proteomes" id="UP000249873">
    <property type="component" value="Chromosome"/>
</dbReference>
<dbReference type="SUPFAM" id="SSF55298">
    <property type="entry name" value="YjgF-like"/>
    <property type="match status" value="1"/>
</dbReference>
<protein>
    <recommendedName>
        <fullName evidence="1">Endoribonuclease L-PSP/chorismate mutase-like domain-containing protein</fullName>
    </recommendedName>
</protein>
<name>A0A2Z4GBA5_9BACT</name>
<proteinExistence type="predicted"/>